<evidence type="ECO:0000313" key="3">
    <source>
        <dbReference type="Proteomes" id="UP000815325"/>
    </source>
</evidence>
<organism evidence="2 3">
    <name type="scientific">Dunaliella salina</name>
    <name type="common">Green alga</name>
    <name type="synonym">Protococcus salinus</name>
    <dbReference type="NCBI Taxonomy" id="3046"/>
    <lineage>
        <taxon>Eukaryota</taxon>
        <taxon>Viridiplantae</taxon>
        <taxon>Chlorophyta</taxon>
        <taxon>core chlorophytes</taxon>
        <taxon>Chlorophyceae</taxon>
        <taxon>CS clade</taxon>
        <taxon>Chlamydomonadales</taxon>
        <taxon>Dunaliellaceae</taxon>
        <taxon>Dunaliella</taxon>
    </lineage>
</organism>
<keyword evidence="1" id="KW-0732">Signal</keyword>
<reference evidence="2" key="1">
    <citation type="submission" date="2017-08" db="EMBL/GenBank/DDBJ databases">
        <authorList>
            <person name="Polle J.E."/>
            <person name="Barry K."/>
            <person name="Cushman J."/>
            <person name="Schmutz J."/>
            <person name="Tran D."/>
            <person name="Hathwaick L.T."/>
            <person name="Yim W.C."/>
            <person name="Jenkins J."/>
            <person name="Mckie-Krisberg Z.M."/>
            <person name="Prochnik S."/>
            <person name="Lindquist E."/>
            <person name="Dockter R.B."/>
            <person name="Adam C."/>
            <person name="Molina H."/>
            <person name="Bunkerborg J."/>
            <person name="Jin E."/>
            <person name="Buchheim M."/>
            <person name="Magnuson J."/>
        </authorList>
    </citation>
    <scope>NUCLEOTIDE SEQUENCE</scope>
    <source>
        <strain evidence="2">CCAP 19/18</strain>
    </source>
</reference>
<feature type="signal peptide" evidence="1">
    <location>
        <begin position="1"/>
        <end position="24"/>
    </location>
</feature>
<evidence type="ECO:0000256" key="1">
    <source>
        <dbReference type="SAM" id="SignalP"/>
    </source>
</evidence>
<accession>A0ABQ7FTL7</accession>
<proteinExistence type="predicted"/>
<protein>
    <submittedName>
        <fullName evidence="2">Uncharacterized protein</fullName>
    </submittedName>
</protein>
<comment type="caution">
    <text evidence="2">The sequence shown here is derived from an EMBL/GenBank/DDBJ whole genome shotgun (WGS) entry which is preliminary data.</text>
</comment>
<gene>
    <name evidence="2" type="ORF">DUNSADRAFT_9043</name>
</gene>
<keyword evidence="3" id="KW-1185">Reference proteome</keyword>
<evidence type="ECO:0000313" key="2">
    <source>
        <dbReference type="EMBL" id="KAF5825518.1"/>
    </source>
</evidence>
<feature type="chain" id="PRO_5045710473" evidence="1">
    <location>
        <begin position="25"/>
        <end position="106"/>
    </location>
</feature>
<sequence>MWGQRSQCMLVLTAGATVCAPALVADVVRSAHPALRMRVALCNFGAPADACQLVLLLSQLRVPPTQLLMSCTDAQQLSITLHELGSLFHELSPTQEFQGCRYGMRA</sequence>
<dbReference type="EMBL" id="MU072714">
    <property type="protein sequence ID" value="KAF5825518.1"/>
    <property type="molecule type" value="Genomic_DNA"/>
</dbReference>
<name>A0ABQ7FTL7_DUNSA</name>
<dbReference type="Proteomes" id="UP000815325">
    <property type="component" value="Unassembled WGS sequence"/>
</dbReference>